<dbReference type="GO" id="GO:0046983">
    <property type="term" value="F:protein dimerization activity"/>
    <property type="evidence" value="ECO:0007669"/>
    <property type="project" value="InterPro"/>
</dbReference>
<keyword evidence="3" id="KW-0479">Metal-binding</keyword>
<gene>
    <name evidence="13" type="ORF">CEPIT_LOCUS16650</name>
</gene>
<dbReference type="InterPro" id="IPR003656">
    <property type="entry name" value="Znf_BED"/>
</dbReference>
<dbReference type="SUPFAM" id="SSF53098">
    <property type="entry name" value="Ribonuclease H-like"/>
    <property type="match status" value="1"/>
</dbReference>
<keyword evidence="9" id="KW-0539">Nucleus</keyword>
<keyword evidence="7" id="KW-0238">DNA-binding</keyword>
<comment type="subcellular location">
    <subcellularLocation>
        <location evidence="1">Nucleus</location>
    </subcellularLocation>
</comment>
<dbReference type="EMBL" id="CAMAPF010000124">
    <property type="protein sequence ID" value="CAH9104078.1"/>
    <property type="molecule type" value="Genomic_DNA"/>
</dbReference>
<accession>A0AAV0DQ51</accession>
<evidence type="ECO:0000313" key="13">
    <source>
        <dbReference type="EMBL" id="CAH9104078.1"/>
    </source>
</evidence>
<sequence>MESQSSHSLPTPTESPDIVESESLEAGTSRKRARNKTAALKPPVSQTRSIFWDHCKKGSRTLLDGTIQPIGTCNYCETQIPAGHGSTSGLKNHLVNRCRSSPLYKAAESDKNQPVLTNEKMGQVTELVSHTFNQKRCELKLTEYVIIDEMSFRAVEGKGFVSLVHELQPRFRIPDRKKVAGMVYDLFLVEKAKIKSVITGQRVSITTDTWTSIQNINYMVVTAHFLDSDWKLHKRIINFTKITSHVGEDIGKVVEVCLREWGIEKVFSIVVDNATSNDTAIDYLKKRMKIENTLMFEGKYLHLRCGCHILNLIVKDGLKELNASIESIKNAVLFIHSSPSRLHKFREFAVLAKFSNTSTVPMDIKTRWNATYKMLEVALKFRRVFERMAEEWLPFIKYFREKNEKGKVRVGPPSHENWENAKAFVHFLKKFYDVTLELSASKTPTSQLLYQSMIALQIEIEKKKNDKSDPILQEVAGKMMLKFQKYWGEWNTTVNPVIFISNILDPRNKLQMIKVSMKKLPATSTKVQDFVDKVKSDLATLWAEYKGINETTNVERQNMQLELEGGAGTSNAGDGLWDELFTDVEAQNQEEQLKEISNEVDKYLADEIEKRSNQSFNLLEWWKGSETRYPILSLIAKDIFAIPSSTVASESAFSLGKRVVDPFRSSLSPKMVEALVCTNDWLRAEDFSFYKDPTDDDLELYKEIEEIEKSNFYNTLSLD</sequence>
<organism evidence="13 14">
    <name type="scientific">Cuscuta epithymum</name>
    <dbReference type="NCBI Taxonomy" id="186058"/>
    <lineage>
        <taxon>Eukaryota</taxon>
        <taxon>Viridiplantae</taxon>
        <taxon>Streptophyta</taxon>
        <taxon>Embryophyta</taxon>
        <taxon>Tracheophyta</taxon>
        <taxon>Spermatophyta</taxon>
        <taxon>Magnoliopsida</taxon>
        <taxon>eudicotyledons</taxon>
        <taxon>Gunneridae</taxon>
        <taxon>Pentapetalae</taxon>
        <taxon>asterids</taxon>
        <taxon>lamiids</taxon>
        <taxon>Solanales</taxon>
        <taxon>Convolvulaceae</taxon>
        <taxon>Cuscuteae</taxon>
        <taxon>Cuscuta</taxon>
        <taxon>Cuscuta subgen. Cuscuta</taxon>
    </lineage>
</organism>
<feature type="domain" description="BED-type" evidence="12">
    <location>
        <begin position="46"/>
        <end position="105"/>
    </location>
</feature>
<feature type="region of interest" description="Disordered" evidence="11">
    <location>
        <begin position="1"/>
        <end position="42"/>
    </location>
</feature>
<evidence type="ECO:0000256" key="9">
    <source>
        <dbReference type="ARBA" id="ARBA00023242"/>
    </source>
</evidence>
<dbReference type="SUPFAM" id="SSF140996">
    <property type="entry name" value="Hermes dimerisation domain"/>
    <property type="match status" value="1"/>
</dbReference>
<keyword evidence="8" id="KW-0804">Transcription</keyword>
<keyword evidence="14" id="KW-1185">Reference proteome</keyword>
<comment type="caution">
    <text evidence="13">The sequence shown here is derived from an EMBL/GenBank/DDBJ whole genome shotgun (WGS) entry which is preliminary data.</text>
</comment>
<dbReference type="PANTHER" id="PTHR46481">
    <property type="entry name" value="ZINC FINGER BED DOMAIN-CONTAINING PROTEIN 4"/>
    <property type="match status" value="1"/>
</dbReference>
<dbReference type="GO" id="GO:0005634">
    <property type="term" value="C:nucleus"/>
    <property type="evidence" value="ECO:0007669"/>
    <property type="project" value="UniProtKB-SubCell"/>
</dbReference>
<evidence type="ECO:0000256" key="6">
    <source>
        <dbReference type="ARBA" id="ARBA00023015"/>
    </source>
</evidence>
<evidence type="ECO:0000256" key="7">
    <source>
        <dbReference type="ARBA" id="ARBA00023125"/>
    </source>
</evidence>
<evidence type="ECO:0000256" key="11">
    <source>
        <dbReference type="SAM" id="MobiDB-lite"/>
    </source>
</evidence>
<name>A0AAV0DQ51_9ASTE</name>
<keyword evidence="5" id="KW-0862">Zinc</keyword>
<reference evidence="13" key="1">
    <citation type="submission" date="2022-07" db="EMBL/GenBank/DDBJ databases">
        <authorList>
            <person name="Macas J."/>
            <person name="Novak P."/>
            <person name="Neumann P."/>
        </authorList>
    </citation>
    <scope>NUCLEOTIDE SEQUENCE</scope>
</reference>
<evidence type="ECO:0000313" key="14">
    <source>
        <dbReference type="Proteomes" id="UP001152523"/>
    </source>
</evidence>
<proteinExistence type="predicted"/>
<dbReference type="Proteomes" id="UP001152523">
    <property type="component" value="Unassembled WGS sequence"/>
</dbReference>
<evidence type="ECO:0000256" key="5">
    <source>
        <dbReference type="ARBA" id="ARBA00022833"/>
    </source>
</evidence>
<evidence type="ECO:0000256" key="2">
    <source>
        <dbReference type="ARBA" id="ARBA00011738"/>
    </source>
</evidence>
<dbReference type="InterPro" id="IPR008906">
    <property type="entry name" value="HATC_C_dom"/>
</dbReference>
<dbReference type="PROSITE" id="PS50808">
    <property type="entry name" value="ZF_BED"/>
    <property type="match status" value="1"/>
</dbReference>
<dbReference type="AlphaFoldDB" id="A0AAV0DQ51"/>
<dbReference type="InterPro" id="IPR025525">
    <property type="entry name" value="hAT-like_transposase_RNase-H"/>
</dbReference>
<keyword evidence="6" id="KW-0805">Transcription regulation</keyword>
<feature type="compositionally biased region" description="Polar residues" evidence="11">
    <location>
        <begin position="1"/>
        <end position="14"/>
    </location>
</feature>
<dbReference type="InterPro" id="IPR052035">
    <property type="entry name" value="ZnF_BED_domain_contain"/>
</dbReference>
<dbReference type="InterPro" id="IPR012337">
    <property type="entry name" value="RNaseH-like_sf"/>
</dbReference>
<keyword evidence="4 10" id="KW-0863">Zinc-finger</keyword>
<evidence type="ECO:0000256" key="10">
    <source>
        <dbReference type="PROSITE-ProRule" id="PRU00027"/>
    </source>
</evidence>
<evidence type="ECO:0000256" key="8">
    <source>
        <dbReference type="ARBA" id="ARBA00023163"/>
    </source>
</evidence>
<evidence type="ECO:0000256" key="3">
    <source>
        <dbReference type="ARBA" id="ARBA00022723"/>
    </source>
</evidence>
<dbReference type="Pfam" id="PF02892">
    <property type="entry name" value="zf-BED"/>
    <property type="match status" value="1"/>
</dbReference>
<comment type="subunit">
    <text evidence="2">Homodimer.</text>
</comment>
<dbReference type="Pfam" id="PF14372">
    <property type="entry name" value="hAT-like_RNase-H"/>
    <property type="match status" value="1"/>
</dbReference>
<evidence type="ECO:0000256" key="1">
    <source>
        <dbReference type="ARBA" id="ARBA00004123"/>
    </source>
</evidence>
<dbReference type="PANTHER" id="PTHR46481:SF7">
    <property type="entry name" value="ZINC FINGER BED DOMAIN-CONTAINING PROTEIN RICESLEEPER 2-LIKE"/>
    <property type="match status" value="1"/>
</dbReference>
<dbReference type="SMART" id="SM00614">
    <property type="entry name" value="ZnF_BED"/>
    <property type="match status" value="1"/>
</dbReference>
<evidence type="ECO:0000259" key="12">
    <source>
        <dbReference type="PROSITE" id="PS50808"/>
    </source>
</evidence>
<dbReference type="GO" id="GO:0003677">
    <property type="term" value="F:DNA binding"/>
    <property type="evidence" value="ECO:0007669"/>
    <property type="project" value="UniProtKB-KW"/>
</dbReference>
<evidence type="ECO:0000256" key="4">
    <source>
        <dbReference type="ARBA" id="ARBA00022771"/>
    </source>
</evidence>
<dbReference type="Pfam" id="PF05699">
    <property type="entry name" value="Dimer_Tnp_hAT"/>
    <property type="match status" value="1"/>
</dbReference>
<dbReference type="GO" id="GO:0008270">
    <property type="term" value="F:zinc ion binding"/>
    <property type="evidence" value="ECO:0007669"/>
    <property type="project" value="UniProtKB-KW"/>
</dbReference>
<protein>
    <recommendedName>
        <fullName evidence="12">BED-type domain-containing protein</fullName>
    </recommendedName>
</protein>